<dbReference type="Pfam" id="PF00089">
    <property type="entry name" value="Trypsin"/>
    <property type="match status" value="1"/>
</dbReference>
<dbReference type="PROSITE" id="PS00134">
    <property type="entry name" value="TRYPSIN_HIS"/>
    <property type="match status" value="1"/>
</dbReference>
<accession>A0A8J2T087</accession>
<dbReference type="InterPro" id="IPR018114">
    <property type="entry name" value="TRYPSIN_HIS"/>
</dbReference>
<evidence type="ECO:0000259" key="5">
    <source>
        <dbReference type="PROSITE" id="PS50240"/>
    </source>
</evidence>
<feature type="chain" id="PRO_5035260674" description="Peptidase S1 domain-containing protein" evidence="4">
    <location>
        <begin position="21"/>
        <end position="402"/>
    </location>
</feature>
<dbReference type="GO" id="GO:0006508">
    <property type="term" value="P:proteolysis"/>
    <property type="evidence" value="ECO:0007669"/>
    <property type="project" value="InterPro"/>
</dbReference>
<feature type="compositionally biased region" description="Low complexity" evidence="3">
    <location>
        <begin position="211"/>
        <end position="231"/>
    </location>
</feature>
<feature type="domain" description="Peptidase S1" evidence="5">
    <location>
        <begin position="266"/>
        <end position="402"/>
    </location>
</feature>
<keyword evidence="4" id="KW-0732">Signal</keyword>
<proteinExistence type="predicted"/>
<name>A0A8J2T087_9STRA</name>
<evidence type="ECO:0000313" key="6">
    <source>
        <dbReference type="EMBL" id="CAH0378510.1"/>
    </source>
</evidence>
<feature type="signal peptide" evidence="4">
    <location>
        <begin position="1"/>
        <end position="20"/>
    </location>
</feature>
<dbReference type="PANTHER" id="PTHR24252:SF7">
    <property type="entry name" value="HYALIN"/>
    <property type="match status" value="1"/>
</dbReference>
<evidence type="ECO:0000313" key="7">
    <source>
        <dbReference type="Proteomes" id="UP000789595"/>
    </source>
</evidence>
<reference evidence="6" key="1">
    <citation type="submission" date="2021-11" db="EMBL/GenBank/DDBJ databases">
        <authorList>
            <consortium name="Genoscope - CEA"/>
            <person name="William W."/>
        </authorList>
    </citation>
    <scope>NUCLEOTIDE SEQUENCE</scope>
</reference>
<dbReference type="PANTHER" id="PTHR24252">
    <property type="entry name" value="ACROSIN-RELATED"/>
    <property type="match status" value="1"/>
</dbReference>
<dbReference type="Gene3D" id="2.40.10.10">
    <property type="entry name" value="Trypsin-like serine proteases"/>
    <property type="match status" value="1"/>
</dbReference>
<dbReference type="InterPro" id="IPR009003">
    <property type="entry name" value="Peptidase_S1_PA"/>
</dbReference>
<evidence type="ECO:0000256" key="2">
    <source>
        <dbReference type="ARBA" id="ARBA00023157"/>
    </source>
</evidence>
<dbReference type="InterPro" id="IPR043504">
    <property type="entry name" value="Peptidase_S1_PA_chymotrypsin"/>
</dbReference>
<dbReference type="AlphaFoldDB" id="A0A8J2T087"/>
<keyword evidence="7" id="KW-1185">Reference proteome</keyword>
<keyword evidence="1" id="KW-0843">Virulence</keyword>
<dbReference type="SUPFAM" id="SSF50494">
    <property type="entry name" value="Trypsin-like serine proteases"/>
    <property type="match status" value="1"/>
</dbReference>
<keyword evidence="2" id="KW-1015">Disulfide bond</keyword>
<dbReference type="InterPro" id="IPR001254">
    <property type="entry name" value="Trypsin_dom"/>
</dbReference>
<organism evidence="6 7">
    <name type="scientific">Pelagomonas calceolata</name>
    <dbReference type="NCBI Taxonomy" id="35677"/>
    <lineage>
        <taxon>Eukaryota</taxon>
        <taxon>Sar</taxon>
        <taxon>Stramenopiles</taxon>
        <taxon>Ochrophyta</taxon>
        <taxon>Pelagophyceae</taxon>
        <taxon>Pelagomonadales</taxon>
        <taxon>Pelagomonadaceae</taxon>
        <taxon>Pelagomonas</taxon>
    </lineage>
</organism>
<feature type="region of interest" description="Disordered" evidence="3">
    <location>
        <begin position="370"/>
        <end position="402"/>
    </location>
</feature>
<feature type="region of interest" description="Disordered" evidence="3">
    <location>
        <begin position="211"/>
        <end position="232"/>
    </location>
</feature>
<evidence type="ECO:0000256" key="4">
    <source>
        <dbReference type="SAM" id="SignalP"/>
    </source>
</evidence>
<dbReference type="PROSITE" id="PS50240">
    <property type="entry name" value="TRYPSIN_DOM"/>
    <property type="match status" value="1"/>
</dbReference>
<dbReference type="EMBL" id="CAKKNE010000006">
    <property type="protein sequence ID" value="CAH0378510.1"/>
    <property type="molecule type" value="Genomic_DNA"/>
</dbReference>
<dbReference type="Proteomes" id="UP000789595">
    <property type="component" value="Unassembled WGS sequence"/>
</dbReference>
<evidence type="ECO:0000256" key="3">
    <source>
        <dbReference type="SAM" id="MobiDB-lite"/>
    </source>
</evidence>
<gene>
    <name evidence="6" type="ORF">PECAL_6P01000</name>
</gene>
<feature type="compositionally biased region" description="Low complexity" evidence="3">
    <location>
        <begin position="386"/>
        <end position="395"/>
    </location>
</feature>
<protein>
    <recommendedName>
        <fullName evidence="5">Peptidase S1 domain-containing protein</fullName>
    </recommendedName>
</protein>
<comment type="caution">
    <text evidence="6">The sequence shown here is derived from an EMBL/GenBank/DDBJ whole genome shotgun (WGS) entry which is preliminary data.</text>
</comment>
<dbReference type="OrthoDB" id="10051896at2759"/>
<dbReference type="GO" id="GO:0004252">
    <property type="term" value="F:serine-type endopeptidase activity"/>
    <property type="evidence" value="ECO:0007669"/>
    <property type="project" value="InterPro"/>
</dbReference>
<evidence type="ECO:0000256" key="1">
    <source>
        <dbReference type="ARBA" id="ARBA00023026"/>
    </source>
</evidence>
<sequence>MTRDIKYLVLALAMAATAGAIAPPSLRGVKDASGAETVGDTFEMSLAKAVDTTPKLRGAAENDAAHRRVGRGLDFGYRARECPELDVPDECPGDATGLRRCDEVLSPLEVYCVGDASTCSDPRPTPAPTPEGTFSYGYSLSYGYQTDAPTPVSYCHGTEYADPQSCGDAPFPACEGYQTSSGYGMGYPCVPGPEGSDECTASSDPCTLPTTAPTLSKAPTATPAPTAAPTPVCVYPEDQRRLESGSDERLGGRAEFLGPAPDYSRIVNGGDAIQGNQPWMVALLRTGPGLKDGTGSYYDRHYCGGTLIHHSWVLTAAHCIVTPHSTKMFPTTVVVGAYDLTDWQNEGDTEIPAPEERVVNDVLIHEKYYENPKLTDGSQDPDADGSSSTSSFPSSCPTPPPL</sequence>